<evidence type="ECO:0000313" key="25">
    <source>
        <dbReference type="Proteomes" id="UP000008143"/>
    </source>
</evidence>
<comment type="subcellular location">
    <subcellularLocation>
        <location evidence="3">Cytoplasm</location>
    </subcellularLocation>
    <subcellularLocation>
        <location evidence="2">Nucleus speckle</location>
    </subcellularLocation>
</comment>
<evidence type="ECO:0000256" key="10">
    <source>
        <dbReference type="ARBA" id="ARBA00023002"/>
    </source>
</evidence>
<dbReference type="GO" id="GO:0005634">
    <property type="term" value="C:nucleus"/>
    <property type="evidence" value="ECO:0000318"/>
    <property type="project" value="GO_Central"/>
</dbReference>
<keyword evidence="10" id="KW-0560">Oxidoreductase</keyword>
<evidence type="ECO:0000256" key="11">
    <source>
        <dbReference type="ARBA" id="ARBA00023004"/>
    </source>
</evidence>
<comment type="catalytic activity">
    <reaction evidence="22">
        <text>N(6)-methyladenosine in U6 snRNA + 2-oxoglutarate + O2 = adenosine in U6 snRNA + formaldehyde + succinate + CO2</text>
        <dbReference type="Rhea" id="RHEA:57900"/>
        <dbReference type="Rhea" id="RHEA-COMP:13573"/>
        <dbReference type="Rhea" id="RHEA-COMP:13574"/>
        <dbReference type="ChEBI" id="CHEBI:15379"/>
        <dbReference type="ChEBI" id="CHEBI:16526"/>
        <dbReference type="ChEBI" id="CHEBI:16810"/>
        <dbReference type="ChEBI" id="CHEBI:16842"/>
        <dbReference type="ChEBI" id="CHEBI:30031"/>
        <dbReference type="ChEBI" id="CHEBI:74411"/>
        <dbReference type="ChEBI" id="CHEBI:74449"/>
    </reaction>
</comment>
<dbReference type="AlphaFoldDB" id="A0A8J0T3A7"/>
<dbReference type="GO" id="GO:0035516">
    <property type="term" value="F:broad specificity oxidative DNA demethylase activity"/>
    <property type="evidence" value="ECO:0000318"/>
    <property type="project" value="GO_Central"/>
</dbReference>
<evidence type="ECO:0000256" key="12">
    <source>
        <dbReference type="ARBA" id="ARBA00023242"/>
    </source>
</evidence>
<evidence type="ECO:0000256" key="1">
    <source>
        <dbReference type="ARBA" id="ARBA00001954"/>
    </source>
</evidence>
<evidence type="ECO:0000256" key="5">
    <source>
        <dbReference type="ARBA" id="ARBA00012931"/>
    </source>
</evidence>
<evidence type="ECO:0000256" key="6">
    <source>
        <dbReference type="ARBA" id="ARBA00013477"/>
    </source>
</evidence>
<organism evidence="25 26">
    <name type="scientific">Xenopus tropicalis</name>
    <name type="common">Western clawed frog</name>
    <name type="synonym">Silurana tropicalis</name>
    <dbReference type="NCBI Taxonomy" id="8364"/>
    <lineage>
        <taxon>Eukaryota</taxon>
        <taxon>Metazoa</taxon>
        <taxon>Chordata</taxon>
        <taxon>Craniata</taxon>
        <taxon>Vertebrata</taxon>
        <taxon>Euteleostomi</taxon>
        <taxon>Amphibia</taxon>
        <taxon>Batrachia</taxon>
        <taxon>Anura</taxon>
        <taxon>Pipoidea</taxon>
        <taxon>Pipidae</taxon>
        <taxon>Xenopodinae</taxon>
        <taxon>Xenopus</taxon>
        <taxon>Silurana</taxon>
    </lineage>
</organism>
<evidence type="ECO:0000256" key="14">
    <source>
        <dbReference type="ARBA" id="ARBA00030546"/>
    </source>
</evidence>
<dbReference type="InterPro" id="IPR037151">
    <property type="entry name" value="AlkB-like_sf"/>
</dbReference>
<evidence type="ECO:0000313" key="26">
    <source>
        <dbReference type="RefSeq" id="XP_017948555.1"/>
    </source>
</evidence>
<dbReference type="Pfam" id="PF12934">
    <property type="entry name" value="FTO_CTD"/>
    <property type="match status" value="1"/>
</dbReference>
<comment type="catalytic activity">
    <reaction evidence="20">
        <text>an N(6)-methyladenosine in mRNA + 2-oxoglutarate + O2 = an adenosine in mRNA + formaldehyde + succinate + CO2</text>
        <dbReference type="Rhea" id="RHEA:49520"/>
        <dbReference type="Rhea" id="RHEA-COMP:12414"/>
        <dbReference type="Rhea" id="RHEA-COMP:12417"/>
        <dbReference type="ChEBI" id="CHEBI:15379"/>
        <dbReference type="ChEBI" id="CHEBI:16526"/>
        <dbReference type="ChEBI" id="CHEBI:16810"/>
        <dbReference type="ChEBI" id="CHEBI:16842"/>
        <dbReference type="ChEBI" id="CHEBI:30031"/>
        <dbReference type="ChEBI" id="CHEBI:74411"/>
        <dbReference type="ChEBI" id="CHEBI:74449"/>
        <dbReference type="EC" id="1.14.11.53"/>
    </reaction>
</comment>
<dbReference type="InterPro" id="IPR024366">
    <property type="entry name" value="FTO_C"/>
</dbReference>
<evidence type="ECO:0000256" key="7">
    <source>
        <dbReference type="ARBA" id="ARBA00022490"/>
    </source>
</evidence>
<dbReference type="Pfam" id="PF12933">
    <property type="entry name" value="FTO_NTD"/>
    <property type="match status" value="1"/>
</dbReference>
<comment type="catalytic activity">
    <reaction evidence="23">
        <text>a 5'-end (N(7)-methyl 5'-triphosphoguanosine)-(N(6),2'-O-dimethyladenosine) in mRNA + 2-oxoglutarate + O2 = a 5'-end (N(7)-methyl 5'-triphosphoguanosine)-(2'-O-methyladenosine) in mRNA + formaldehyde + succinate + CO2</text>
        <dbReference type="Rhea" id="RHEA:57896"/>
        <dbReference type="Rhea" id="RHEA-COMP:11518"/>
        <dbReference type="Rhea" id="RHEA-COMP:11519"/>
        <dbReference type="ChEBI" id="CHEBI:15379"/>
        <dbReference type="ChEBI" id="CHEBI:16526"/>
        <dbReference type="ChEBI" id="CHEBI:16810"/>
        <dbReference type="ChEBI" id="CHEBI:16842"/>
        <dbReference type="ChEBI" id="CHEBI:30031"/>
        <dbReference type="ChEBI" id="CHEBI:85958"/>
        <dbReference type="ChEBI" id="CHEBI:85959"/>
    </reaction>
</comment>
<evidence type="ECO:0000256" key="19">
    <source>
        <dbReference type="ARBA" id="ARBA00047457"/>
    </source>
</evidence>
<comment type="catalytic activity">
    <reaction evidence="21">
        <text>a 5'-end (N(7)-methyl 5'-triphosphoguanosine)-(N(6),2'-O-dimethyladenosine) in U6 snRNA + 2-oxoglutarate + O2 = a 5'-end (N(7)-methyl 5'-triphosphoguanosine)-(2'-O-methyladenosine) in U6 snRNA + formaldehyde + succinate + CO2</text>
        <dbReference type="Rhea" id="RHEA:57904"/>
        <dbReference type="Rhea" id="RHEA-COMP:15030"/>
        <dbReference type="Rhea" id="RHEA-COMP:15031"/>
        <dbReference type="ChEBI" id="CHEBI:15379"/>
        <dbReference type="ChEBI" id="CHEBI:16526"/>
        <dbReference type="ChEBI" id="CHEBI:16810"/>
        <dbReference type="ChEBI" id="CHEBI:16842"/>
        <dbReference type="ChEBI" id="CHEBI:30031"/>
        <dbReference type="ChEBI" id="CHEBI:85958"/>
        <dbReference type="ChEBI" id="CHEBI:85959"/>
    </reaction>
</comment>
<evidence type="ECO:0000256" key="20">
    <source>
        <dbReference type="ARBA" id="ARBA00048158"/>
    </source>
</evidence>
<evidence type="ECO:0000256" key="2">
    <source>
        <dbReference type="ARBA" id="ARBA00004324"/>
    </source>
</evidence>
<dbReference type="EC" id="1.14.11.53" evidence="5"/>
<dbReference type="Xenbase" id="XB-GENE-972564">
    <property type="gene designation" value="fto"/>
</dbReference>
<evidence type="ECO:0000256" key="22">
    <source>
        <dbReference type="ARBA" id="ARBA00049056"/>
    </source>
</evidence>
<dbReference type="Gene3D" id="2.60.120.590">
    <property type="entry name" value="Alpha-ketoglutarate-dependent dioxygenase AlkB-like"/>
    <property type="match status" value="1"/>
</dbReference>
<dbReference type="OrthoDB" id="46257at2759"/>
<keyword evidence="9 26" id="KW-0223">Dioxygenase</keyword>
<dbReference type="GO" id="GO:0010883">
    <property type="term" value="P:regulation of lipid storage"/>
    <property type="evidence" value="ECO:0000318"/>
    <property type="project" value="GO_Central"/>
</dbReference>
<evidence type="ECO:0000256" key="18">
    <source>
        <dbReference type="ARBA" id="ARBA00046452"/>
    </source>
</evidence>
<dbReference type="GO" id="GO:0042245">
    <property type="term" value="P:RNA repair"/>
    <property type="evidence" value="ECO:0000318"/>
    <property type="project" value="GO_Central"/>
</dbReference>
<feature type="domain" description="Alpha-ketoglutarate-dependent dioxygenase FTO catalytic" evidence="24">
    <location>
        <begin position="35"/>
        <end position="320"/>
    </location>
</feature>
<proteinExistence type="inferred from homology"/>
<gene>
    <name evidence="26 27" type="primary">fto</name>
</gene>
<sequence length="536" mass="62330">MMKRGVLCEEEKEAKKQKLLDQIGDGHLPYLSPKDDTFYDLWRTCYSKLTLLQAKHINADLHHTVQNAFLSLLDNGCLFQDLVRLKGKDILTPVSRILIGRPGYTYKYLNTRLFAVPWINDELNTQYCTRNLLDTYKAFSDLNKFLYSQTVNELQKLRKAHKNDCFQHFDYKEQVKSDKRPCTLNNENKELHSLEPFNVTLINYMDPRDMPCLKEEPYFGMGKMAVSWHHDENLVEQSTVAVYNFSYQESAHDINGDDKDPATWNVGLKIAWDIETPGLCIPLNTGDCYLMLDDLNKTHQHCVIAGCQPRFSSTHRVAESSRDTFQYIKSQCNSALQNLHMDPDTGAAALKSLEPRVLGQTEEIHNEVEFEWLRQFWFQGKRYNKCTTFWKEAMTELENHWKQMETMTSLVLKAIENENLTVDEKCNILKNILPCLVERQNLRQEWRERITFLTSAMPVEPAARSDCDCDETLLQPSAHKKPITLRCRSKLAKKLPPDQAPCCYPYWNDDNKSMPLSFDLHSITFALQNRLETLEA</sequence>
<evidence type="ECO:0000256" key="4">
    <source>
        <dbReference type="ARBA" id="ARBA00006264"/>
    </source>
</evidence>
<dbReference type="CTD" id="79068"/>
<accession>A0A8J0T3A7</accession>
<comment type="subunit">
    <text evidence="18">Monomer. May also exist as homodimer.</text>
</comment>
<dbReference type="GeneID" id="550027"/>
<evidence type="ECO:0000259" key="24">
    <source>
        <dbReference type="SMART" id="SM01223"/>
    </source>
</evidence>
<evidence type="ECO:0000256" key="8">
    <source>
        <dbReference type="ARBA" id="ARBA00022723"/>
    </source>
</evidence>
<dbReference type="InterPro" id="IPR038413">
    <property type="entry name" value="FTO_C_sf"/>
</dbReference>
<dbReference type="Proteomes" id="UP000008143">
    <property type="component" value="Chromosome 4"/>
</dbReference>
<evidence type="ECO:0000256" key="3">
    <source>
        <dbReference type="ARBA" id="ARBA00004496"/>
    </source>
</evidence>
<evidence type="ECO:0000256" key="17">
    <source>
        <dbReference type="ARBA" id="ARBA00032950"/>
    </source>
</evidence>
<name>A0A8J0T3A7_XENTR</name>
<dbReference type="GO" id="GO:0005737">
    <property type="term" value="C:cytoplasm"/>
    <property type="evidence" value="ECO:0007669"/>
    <property type="project" value="UniProtKB-SubCell"/>
</dbReference>
<dbReference type="AGR" id="Xenbase:XB-GENE-972564"/>
<dbReference type="PANTHER" id="PTHR31291">
    <property type="entry name" value="ALPHA-KETOGLUTARATE-DEPENDENT DIOXYGENASE FTO"/>
    <property type="match status" value="1"/>
</dbReference>
<evidence type="ECO:0000256" key="23">
    <source>
        <dbReference type="ARBA" id="ARBA00049565"/>
    </source>
</evidence>
<dbReference type="GO" id="GO:0006307">
    <property type="term" value="P:DNA alkylation repair"/>
    <property type="evidence" value="ECO:0000318"/>
    <property type="project" value="GO_Central"/>
</dbReference>
<evidence type="ECO:0000313" key="27">
    <source>
        <dbReference type="Xenbase" id="XB-GENE-972564"/>
    </source>
</evidence>
<dbReference type="SMART" id="SM01223">
    <property type="entry name" value="FTO_NTD"/>
    <property type="match status" value="1"/>
</dbReference>
<evidence type="ECO:0000256" key="13">
    <source>
        <dbReference type="ARBA" id="ARBA00030404"/>
    </source>
</evidence>
<evidence type="ECO:0000256" key="15">
    <source>
        <dbReference type="ARBA" id="ARBA00030557"/>
    </source>
</evidence>
<dbReference type="GO" id="GO:1990931">
    <property type="term" value="F:mRNA N6-methyladenosine dioxygenase activity"/>
    <property type="evidence" value="ECO:0000318"/>
    <property type="project" value="GO_Central"/>
</dbReference>
<reference evidence="26" key="1">
    <citation type="submission" date="2025-08" db="UniProtKB">
        <authorList>
            <consortium name="RefSeq"/>
        </authorList>
    </citation>
    <scope>IDENTIFICATION</scope>
    <source>
        <strain evidence="26">Nigerian</strain>
        <tissue evidence="26">Liver and blood</tissue>
    </source>
</reference>
<dbReference type="GO" id="GO:0016607">
    <property type="term" value="C:nuclear speck"/>
    <property type="evidence" value="ECO:0007669"/>
    <property type="project" value="UniProtKB-SubCell"/>
</dbReference>
<keyword evidence="25" id="KW-1185">Reference proteome</keyword>
<protein>
    <recommendedName>
        <fullName evidence="6">Alpha-ketoglutarate-dependent dioxygenase FTO</fullName>
        <ecNumber evidence="5">1.14.11.53</ecNumber>
    </recommendedName>
    <alternativeName>
        <fullName evidence="13">U6 small nuclear RNA (2'-O-methyladenosine-N(6)-)-demethylase FTO</fullName>
    </alternativeName>
    <alternativeName>
        <fullName evidence="14">U6 small nuclear RNA N(6)-methyladenosine-demethylase FTO</fullName>
    </alternativeName>
    <alternativeName>
        <fullName evidence="16">mRNA (2'-O-methyladenosine-N(6)-)-demethylase FTO</fullName>
    </alternativeName>
    <alternativeName>
        <fullName evidence="17">mRNA N(6)-methyladenosine demethylase FTO</fullName>
    </alternativeName>
    <alternativeName>
        <fullName evidence="15">tRNA N1-methyl adenine demethylase FTO</fullName>
    </alternativeName>
</protein>
<comment type="cofactor">
    <cofactor evidence="1">
        <name>Fe(2+)</name>
        <dbReference type="ChEBI" id="CHEBI:29033"/>
    </cofactor>
</comment>
<dbReference type="InterPro" id="IPR024367">
    <property type="entry name" value="FTO_cat_dom"/>
</dbReference>
<dbReference type="InterPro" id="IPR032868">
    <property type="entry name" value="FTO"/>
</dbReference>
<comment type="catalytic activity">
    <reaction evidence="19">
        <text>an N(1)-methyladenosine in tRNA + 2-oxoglutarate + O2 = an adenosine in tRNA + formaldehyde + succinate + CO2</text>
        <dbReference type="Rhea" id="RHEA:54576"/>
        <dbReference type="Rhea" id="RHEA-COMP:10242"/>
        <dbReference type="Rhea" id="RHEA-COMP:12312"/>
        <dbReference type="ChEBI" id="CHEBI:15379"/>
        <dbReference type="ChEBI" id="CHEBI:16526"/>
        <dbReference type="ChEBI" id="CHEBI:16810"/>
        <dbReference type="ChEBI" id="CHEBI:16842"/>
        <dbReference type="ChEBI" id="CHEBI:30031"/>
        <dbReference type="ChEBI" id="CHEBI:74411"/>
        <dbReference type="ChEBI" id="CHEBI:74491"/>
    </reaction>
</comment>
<dbReference type="OMA" id="NYSCEGS"/>
<evidence type="ECO:0000256" key="21">
    <source>
        <dbReference type="ARBA" id="ARBA00048582"/>
    </source>
</evidence>
<dbReference type="GO" id="GO:0046872">
    <property type="term" value="F:metal ion binding"/>
    <property type="evidence" value="ECO:0007669"/>
    <property type="project" value="UniProtKB-KW"/>
</dbReference>
<comment type="similarity">
    <text evidence="4">Belongs to the fto family.</text>
</comment>
<keyword evidence="7" id="KW-0963">Cytoplasm</keyword>
<dbReference type="Gene3D" id="1.20.58.1470">
    <property type="entry name" value="FTO C-terminal domain"/>
    <property type="match status" value="1"/>
</dbReference>
<dbReference type="RefSeq" id="XP_017948555.1">
    <property type="nucleotide sequence ID" value="XM_018093066.2"/>
</dbReference>
<keyword evidence="8" id="KW-0479">Metal-binding</keyword>
<evidence type="ECO:0000256" key="9">
    <source>
        <dbReference type="ARBA" id="ARBA00022964"/>
    </source>
</evidence>
<dbReference type="GO" id="GO:0040014">
    <property type="term" value="P:regulation of multicellular organism growth"/>
    <property type="evidence" value="ECO:0007669"/>
    <property type="project" value="InterPro"/>
</dbReference>
<keyword evidence="11" id="KW-0408">Iron</keyword>
<keyword evidence="12" id="KW-0539">Nucleus</keyword>
<evidence type="ECO:0000256" key="16">
    <source>
        <dbReference type="ARBA" id="ARBA00032169"/>
    </source>
</evidence>
<dbReference type="FunFam" id="1.20.58.1470:FF:000001">
    <property type="entry name" value="FTO, alpha-ketoglutarate dependent dioxygenase"/>
    <property type="match status" value="1"/>
</dbReference>
<dbReference type="PANTHER" id="PTHR31291:SF2">
    <property type="entry name" value="ALPHA-KETOGLUTARATE-DEPENDENT DIOXYGENASE FTO"/>
    <property type="match status" value="1"/>
</dbReference>